<dbReference type="EMBL" id="CBTN010000001">
    <property type="protein sequence ID" value="CDH48568.1"/>
    <property type="molecule type" value="Genomic_DNA"/>
</dbReference>
<name>A0A068REK2_9FUNG</name>
<dbReference type="VEuPathDB" id="FungiDB:LCOR_00343.1"/>
<evidence type="ECO:0000313" key="1">
    <source>
        <dbReference type="EMBL" id="CDH48568.1"/>
    </source>
</evidence>
<protein>
    <submittedName>
        <fullName evidence="1">Uncharacterized protein</fullName>
    </submittedName>
</protein>
<evidence type="ECO:0000313" key="2">
    <source>
        <dbReference type="Proteomes" id="UP000027586"/>
    </source>
</evidence>
<comment type="caution">
    <text evidence="1">The sequence shown here is derived from an EMBL/GenBank/DDBJ whole genome shotgun (WGS) entry which is preliminary data.</text>
</comment>
<reference evidence="1" key="1">
    <citation type="submission" date="2013-08" db="EMBL/GenBank/DDBJ databases">
        <title>Gene expansion shapes genome architecture in the human pathogen Lichtheimia corymbifera: an evolutionary genomics analysis in the ancient terrestrial Mucorales (Mucoromycotina).</title>
        <authorList>
            <person name="Schwartze V.U."/>
            <person name="Winter S."/>
            <person name="Shelest E."/>
            <person name="Marcet-Houben M."/>
            <person name="Horn F."/>
            <person name="Wehner S."/>
            <person name="Hoffmann K."/>
            <person name="Riege K."/>
            <person name="Sammeth M."/>
            <person name="Nowrousian M."/>
            <person name="Valiante V."/>
            <person name="Linde J."/>
            <person name="Jacobsen I.D."/>
            <person name="Marz M."/>
            <person name="Brakhage A.A."/>
            <person name="Gabaldon T."/>
            <person name="Bocker S."/>
            <person name="Voigt K."/>
        </authorList>
    </citation>
    <scope>NUCLEOTIDE SEQUENCE [LARGE SCALE GENOMIC DNA]</scope>
    <source>
        <strain evidence="1">FSU 9682</strain>
    </source>
</reference>
<keyword evidence="2" id="KW-1185">Reference proteome</keyword>
<organism evidence="1 2">
    <name type="scientific">Lichtheimia corymbifera JMRC:FSU:9682</name>
    <dbReference type="NCBI Taxonomy" id="1263082"/>
    <lineage>
        <taxon>Eukaryota</taxon>
        <taxon>Fungi</taxon>
        <taxon>Fungi incertae sedis</taxon>
        <taxon>Mucoromycota</taxon>
        <taxon>Mucoromycotina</taxon>
        <taxon>Mucoromycetes</taxon>
        <taxon>Mucorales</taxon>
        <taxon>Lichtheimiaceae</taxon>
        <taxon>Lichtheimia</taxon>
    </lineage>
</organism>
<gene>
    <name evidence="1" type="ORF">LCOR_00343.1</name>
</gene>
<sequence>MVASLVAEFWYPKEDKKGDLPYRDSLLAPQHEFIHAGDTQTALLCFTRTTRTQDTIYEVVDQGTKLNTGDSIDDKESRMISRSFQWQQHHNNSTKLS</sequence>
<accession>A0A068REK2</accession>
<dbReference type="Proteomes" id="UP000027586">
    <property type="component" value="Unassembled WGS sequence"/>
</dbReference>
<dbReference type="AlphaFoldDB" id="A0A068REK2"/>
<proteinExistence type="predicted"/>